<proteinExistence type="predicted"/>
<evidence type="ECO:0000256" key="1">
    <source>
        <dbReference type="SAM" id="MobiDB-lite"/>
    </source>
</evidence>
<protein>
    <submittedName>
        <fullName evidence="2">Uncharacterized protein</fullName>
    </submittedName>
</protein>
<feature type="compositionally biased region" description="Acidic residues" evidence="1">
    <location>
        <begin position="10"/>
        <end position="19"/>
    </location>
</feature>
<feature type="region of interest" description="Disordered" evidence="1">
    <location>
        <begin position="1"/>
        <end position="24"/>
    </location>
</feature>
<sequence>MEDNLYPPIDDSELSDDSDSEKTECEIRVHPVTQIEITRDMEKWMEMIQIQYETYRDNAVTEIVNTLSLESI</sequence>
<dbReference type="AlphaFoldDB" id="A0A6C0F4W4"/>
<dbReference type="EMBL" id="MN738786">
    <property type="protein sequence ID" value="QHT36736.1"/>
    <property type="molecule type" value="Genomic_DNA"/>
</dbReference>
<name>A0A6C0F4W4_9ZZZZ</name>
<evidence type="ECO:0000313" key="2">
    <source>
        <dbReference type="EMBL" id="QHT36736.1"/>
    </source>
</evidence>
<reference evidence="2" key="1">
    <citation type="journal article" date="2020" name="Nature">
        <title>Giant virus diversity and host interactions through global metagenomics.</title>
        <authorList>
            <person name="Schulz F."/>
            <person name="Roux S."/>
            <person name="Paez-Espino D."/>
            <person name="Jungbluth S."/>
            <person name="Walsh D.A."/>
            <person name="Denef V.J."/>
            <person name="McMahon K.D."/>
            <person name="Konstantinidis K.T."/>
            <person name="Eloe-Fadrosh E.A."/>
            <person name="Kyrpides N.C."/>
            <person name="Woyke T."/>
        </authorList>
    </citation>
    <scope>NUCLEOTIDE SEQUENCE</scope>
    <source>
        <strain evidence="2">GVMAG-S-ERX555967-130</strain>
    </source>
</reference>
<organism evidence="2">
    <name type="scientific">viral metagenome</name>
    <dbReference type="NCBI Taxonomy" id="1070528"/>
    <lineage>
        <taxon>unclassified sequences</taxon>
        <taxon>metagenomes</taxon>
        <taxon>organismal metagenomes</taxon>
    </lineage>
</organism>
<accession>A0A6C0F4W4</accession>